<keyword evidence="1" id="KW-0472">Membrane</keyword>
<dbReference type="RefSeq" id="WP_021250396.1">
    <property type="nucleotide sequence ID" value="NZ_ATJV01000081.1"/>
</dbReference>
<evidence type="ECO:0000313" key="2">
    <source>
        <dbReference type="EMBL" id="EPZ14443.1"/>
    </source>
</evidence>
<dbReference type="eggNOG" id="ENOG50334WQ">
    <property type="taxonomic scope" value="Bacteria"/>
</dbReference>
<dbReference type="AlphaFoldDB" id="T0AUY9"/>
<accession>T0AUY9</accession>
<reference evidence="2 3" key="1">
    <citation type="submission" date="2013-06" db="EMBL/GenBank/DDBJ databases">
        <title>Draft genome sequence of Thauera terpenica.</title>
        <authorList>
            <person name="Liu B."/>
            <person name="Frostegard A.H."/>
            <person name="Shapleigh J.P."/>
        </authorList>
    </citation>
    <scope>NUCLEOTIDE SEQUENCE [LARGE SCALE GENOMIC DNA]</scope>
    <source>
        <strain evidence="2 3">58Eu</strain>
    </source>
</reference>
<feature type="transmembrane region" description="Helical" evidence="1">
    <location>
        <begin position="45"/>
        <end position="64"/>
    </location>
</feature>
<feature type="transmembrane region" description="Helical" evidence="1">
    <location>
        <begin position="105"/>
        <end position="126"/>
    </location>
</feature>
<protein>
    <recommendedName>
        <fullName evidence="4">DUF2784 domain-containing protein</fullName>
    </recommendedName>
</protein>
<dbReference type="OrthoDB" id="370375at2"/>
<dbReference type="PATRIC" id="fig|1348657.5.peg.2996"/>
<keyword evidence="1" id="KW-1133">Transmembrane helix</keyword>
<evidence type="ECO:0000256" key="1">
    <source>
        <dbReference type="SAM" id="Phobius"/>
    </source>
</evidence>
<gene>
    <name evidence="2" type="ORF">M622_05535</name>
</gene>
<keyword evidence="3" id="KW-1185">Reference proteome</keyword>
<dbReference type="EMBL" id="ATJV01000081">
    <property type="protein sequence ID" value="EPZ14443.1"/>
    <property type="molecule type" value="Genomic_DNA"/>
</dbReference>
<evidence type="ECO:0008006" key="4">
    <source>
        <dbReference type="Google" id="ProtNLM"/>
    </source>
</evidence>
<sequence>MSPATAALLADALLALHVGVVLFVVGLLALVLVGGARGWAWVRCFYLRLIHVLLMVFVTGQAWLGRLCPLTLWEQDLRRIAGEASYEESFIAHGLSRLLYWEAPWWVFVATYTGFAMLVLLAWRWVAPQRKPAGRS</sequence>
<dbReference type="InterPro" id="IPR021218">
    <property type="entry name" value="DUF2784"/>
</dbReference>
<comment type="caution">
    <text evidence="2">The sequence shown here is derived from an EMBL/GenBank/DDBJ whole genome shotgun (WGS) entry which is preliminary data.</text>
</comment>
<dbReference type="Pfam" id="PF10861">
    <property type="entry name" value="DUF2784"/>
    <property type="match status" value="1"/>
</dbReference>
<name>T0AUY9_9RHOO</name>
<dbReference type="STRING" id="1348657.M622_05535"/>
<dbReference type="Proteomes" id="UP000015455">
    <property type="component" value="Unassembled WGS sequence"/>
</dbReference>
<organism evidence="2 3">
    <name type="scientific">Thauera terpenica 58Eu</name>
    <dbReference type="NCBI Taxonomy" id="1348657"/>
    <lineage>
        <taxon>Bacteria</taxon>
        <taxon>Pseudomonadati</taxon>
        <taxon>Pseudomonadota</taxon>
        <taxon>Betaproteobacteria</taxon>
        <taxon>Rhodocyclales</taxon>
        <taxon>Zoogloeaceae</taxon>
        <taxon>Thauera</taxon>
    </lineage>
</organism>
<evidence type="ECO:0000313" key="3">
    <source>
        <dbReference type="Proteomes" id="UP000015455"/>
    </source>
</evidence>
<keyword evidence="1" id="KW-0812">Transmembrane</keyword>
<feature type="transmembrane region" description="Helical" evidence="1">
    <location>
        <begin position="12"/>
        <end position="33"/>
    </location>
</feature>
<proteinExistence type="predicted"/>